<organism evidence="2 3">
    <name type="scientific">Acetobacter estunensis</name>
    <dbReference type="NCBI Taxonomy" id="104097"/>
    <lineage>
        <taxon>Bacteria</taxon>
        <taxon>Pseudomonadati</taxon>
        <taxon>Pseudomonadota</taxon>
        <taxon>Alphaproteobacteria</taxon>
        <taxon>Acetobacterales</taxon>
        <taxon>Acetobacteraceae</taxon>
        <taxon>Acetobacter</taxon>
    </lineage>
</organism>
<sequence length="171" mass="19163">MMRLHPILALFLFIPLSYAHAASDTPPPTMWYWHNWTDHNGVSHNTRCPLQNFDLKSMSKPAGPQWQNRLPSGQSQVIFTVQPAHWNGTWHPDPKVQWIIPLKGSWYVTAMDGTKAVMGPGDVSLGEDQASRKDAKGHVGHFAGNVGDGPVELMVIQTDETPTVDRPCRFR</sequence>
<dbReference type="CDD" id="cd07009">
    <property type="entry name" value="cupin_BLL0285-like"/>
    <property type="match status" value="1"/>
</dbReference>
<evidence type="ECO:0000313" key="3">
    <source>
        <dbReference type="Proteomes" id="UP000597459"/>
    </source>
</evidence>
<evidence type="ECO:0000256" key="1">
    <source>
        <dbReference type="SAM" id="SignalP"/>
    </source>
</evidence>
<keyword evidence="3" id="KW-1185">Reference proteome</keyword>
<gene>
    <name evidence="2" type="ORF">GOB87_11690</name>
</gene>
<proteinExistence type="predicted"/>
<dbReference type="InterPro" id="IPR011051">
    <property type="entry name" value="RmlC_Cupin_sf"/>
</dbReference>
<dbReference type="SUPFAM" id="SSF51182">
    <property type="entry name" value="RmlC-like cupins"/>
    <property type="match status" value="1"/>
</dbReference>
<accession>A0A967B8E8</accession>
<protein>
    <submittedName>
        <fullName evidence="2">Cupin domain-containing protein</fullName>
    </submittedName>
</protein>
<name>A0A967B8E8_9PROT</name>
<dbReference type="Gene3D" id="2.60.120.10">
    <property type="entry name" value="Jelly Rolls"/>
    <property type="match status" value="1"/>
</dbReference>
<reference evidence="2" key="1">
    <citation type="submission" date="2019-11" db="EMBL/GenBank/DDBJ databases">
        <title>Description of new Acetobacter species.</title>
        <authorList>
            <person name="Cleenwerck I."/>
            <person name="Sombolestani A.S."/>
        </authorList>
    </citation>
    <scope>NUCLEOTIDE SEQUENCE</scope>
    <source>
        <strain evidence="2">LMG 1626</strain>
    </source>
</reference>
<feature type="signal peptide" evidence="1">
    <location>
        <begin position="1"/>
        <end position="21"/>
    </location>
</feature>
<dbReference type="EMBL" id="WOTH01000027">
    <property type="protein sequence ID" value="NHO54600.1"/>
    <property type="molecule type" value="Genomic_DNA"/>
</dbReference>
<comment type="caution">
    <text evidence="2">The sequence shown here is derived from an EMBL/GenBank/DDBJ whole genome shotgun (WGS) entry which is preliminary data.</text>
</comment>
<dbReference type="Proteomes" id="UP000597459">
    <property type="component" value="Unassembled WGS sequence"/>
</dbReference>
<dbReference type="InterPro" id="IPR014710">
    <property type="entry name" value="RmlC-like_jellyroll"/>
</dbReference>
<feature type="chain" id="PRO_5037937494" evidence="1">
    <location>
        <begin position="22"/>
        <end position="171"/>
    </location>
</feature>
<keyword evidence="1" id="KW-0732">Signal</keyword>
<evidence type="ECO:0000313" key="2">
    <source>
        <dbReference type="EMBL" id="NHO54600.1"/>
    </source>
</evidence>
<dbReference type="AlphaFoldDB" id="A0A967B8E8"/>